<name>E3M5V2_CAERE</name>
<evidence type="ECO:0000313" key="3">
    <source>
        <dbReference type="Proteomes" id="UP000008281"/>
    </source>
</evidence>
<keyword evidence="1" id="KW-0812">Transmembrane</keyword>
<protein>
    <submittedName>
        <fullName evidence="2">Uncharacterized protein</fullName>
    </submittedName>
</protein>
<keyword evidence="3" id="KW-1185">Reference proteome</keyword>
<feature type="transmembrane region" description="Helical" evidence="1">
    <location>
        <begin position="87"/>
        <end position="108"/>
    </location>
</feature>
<keyword evidence="1" id="KW-0472">Membrane</keyword>
<feature type="transmembrane region" description="Helical" evidence="1">
    <location>
        <begin position="139"/>
        <end position="159"/>
    </location>
</feature>
<proteinExistence type="predicted"/>
<keyword evidence="1" id="KW-1133">Transmembrane helix</keyword>
<evidence type="ECO:0000256" key="1">
    <source>
        <dbReference type="SAM" id="Phobius"/>
    </source>
</evidence>
<dbReference type="HOGENOM" id="CLU_1157337_0_0_1"/>
<accession>E3M5V2</accession>
<dbReference type="Proteomes" id="UP000008281">
    <property type="component" value="Unassembled WGS sequence"/>
</dbReference>
<dbReference type="AlphaFoldDB" id="E3M5V2"/>
<sequence>MHRGRRQENPQPARVRVRQTRFQRFVEWTDMIKNGICRKWKRSKRFLSFSWDLTSSRNFTSSSCSCLLCLIYLAHKLYGFNGDLMKAVGLGLKVAGIAGILVGVYGLVMSSDEHITEALSLLYYYTQAKSSAKLNFFRLLLEFLETWLGTTICLILFSTGISNPVQPLLIASMILVCASIFTSDRAIVYPIRRPHAPPAARIEPNQQVEVVDDNDEADEDDEAVGVERNMIGNPIVDHFR</sequence>
<gene>
    <name evidence="2" type="ORF">CRE_10983</name>
</gene>
<dbReference type="EMBL" id="DS268425">
    <property type="protein sequence ID" value="EFO92262.1"/>
    <property type="molecule type" value="Genomic_DNA"/>
</dbReference>
<dbReference type="InParanoid" id="E3M5V2"/>
<organism evidence="3">
    <name type="scientific">Caenorhabditis remanei</name>
    <name type="common">Caenorhabditis vulgaris</name>
    <dbReference type="NCBI Taxonomy" id="31234"/>
    <lineage>
        <taxon>Eukaryota</taxon>
        <taxon>Metazoa</taxon>
        <taxon>Ecdysozoa</taxon>
        <taxon>Nematoda</taxon>
        <taxon>Chromadorea</taxon>
        <taxon>Rhabditida</taxon>
        <taxon>Rhabditina</taxon>
        <taxon>Rhabditomorpha</taxon>
        <taxon>Rhabditoidea</taxon>
        <taxon>Rhabditidae</taxon>
        <taxon>Peloderinae</taxon>
        <taxon>Caenorhabditis</taxon>
    </lineage>
</organism>
<reference evidence="2" key="1">
    <citation type="submission" date="2007-07" db="EMBL/GenBank/DDBJ databases">
        <title>PCAP assembly of the Caenorhabditis remanei genome.</title>
        <authorList>
            <consortium name="The Caenorhabditis remanei Sequencing Consortium"/>
            <person name="Wilson R.K."/>
        </authorList>
    </citation>
    <scope>NUCLEOTIDE SEQUENCE [LARGE SCALE GENOMIC DNA]</scope>
    <source>
        <strain evidence="2">PB4641</strain>
    </source>
</reference>
<evidence type="ECO:0000313" key="2">
    <source>
        <dbReference type="EMBL" id="EFO92262.1"/>
    </source>
</evidence>